<feature type="domain" description="Heterokaryon incompatibility" evidence="2">
    <location>
        <begin position="78"/>
        <end position="230"/>
    </location>
</feature>
<evidence type="ECO:0000313" key="3">
    <source>
        <dbReference type="EMBL" id="EEU46690.1"/>
    </source>
</evidence>
<accession>C7YKW6</accession>
<evidence type="ECO:0000313" key="4">
    <source>
        <dbReference type="Proteomes" id="UP000005206"/>
    </source>
</evidence>
<name>C7YKW6_FUSV7</name>
<dbReference type="InterPro" id="IPR052895">
    <property type="entry name" value="HetReg/Transcr_Mod"/>
</dbReference>
<sequence length="566" mass="64150">MPQTRAQTRKRHSSNETPPPAPPKRARKLLNDVPNPLPYRQLDLKSHQIRILHLHPGKRKDPIRCVLQTALLDDGPKYEALSNAWGDPLDCRSIEVDGRRKSITVNLYHALLRLRYPRRERCLWVDALCINQDNDIEKSHQVKLMSKIYSRTRRAILWLGDFSYGPIAKVNQIPRKTATATFALIKAMAANNHYSSGHEGGNRELADQGIAGLSCLFQLPWWNRAWTLQEAVLPSNATVVCGTVQLPLSSFMEAYMHSISHLEQGCCENTDDWDPFWNQLHGLVSTKENIQGGRHRINDALNIFRARHASDPRDRIYAYLGLGSDISANYSIPHEEVFKLAARALVEETGTLYSLLRTYEENRSPSLPTWAPDWCADFKERDYDNELAWLFLHHCYRAAGEVKAITRLSSSDAVLDLQGLVLDRIVAAGHVLNTDCRMKEIITEWQHTPNSEYPQGGTYKEASWRTILCDMEKMVNYELRQVKNISAYSKRGFSTAKGLIGLGNRDIQVGDFICVLGGGSMPFILRQVEGHGGDIAYQYIGQAYVHGIMDGEVMNEGQDLEWISLV</sequence>
<evidence type="ECO:0000256" key="1">
    <source>
        <dbReference type="SAM" id="MobiDB-lite"/>
    </source>
</evidence>
<dbReference type="Proteomes" id="UP000005206">
    <property type="component" value="Chromosome 3"/>
</dbReference>
<dbReference type="AlphaFoldDB" id="C7YKW6"/>
<protein>
    <recommendedName>
        <fullName evidence="2">Heterokaryon incompatibility domain-containing protein</fullName>
    </recommendedName>
</protein>
<keyword evidence="4" id="KW-1185">Reference proteome</keyword>
<dbReference type="OrthoDB" id="2157530at2759"/>
<evidence type="ECO:0000259" key="2">
    <source>
        <dbReference type="Pfam" id="PF06985"/>
    </source>
</evidence>
<dbReference type="EMBL" id="GG698897">
    <property type="protein sequence ID" value="EEU46690.1"/>
    <property type="molecule type" value="Genomic_DNA"/>
</dbReference>
<dbReference type="VEuPathDB" id="FungiDB:NECHADRAFT_77319"/>
<dbReference type="PANTHER" id="PTHR24148">
    <property type="entry name" value="ANKYRIN REPEAT DOMAIN-CONTAINING PROTEIN 39 HOMOLOG-RELATED"/>
    <property type="match status" value="1"/>
</dbReference>
<gene>
    <name evidence="3" type="ORF">NECHADRAFT_77319</name>
</gene>
<dbReference type="RefSeq" id="XP_003052403.1">
    <property type="nucleotide sequence ID" value="XM_003052357.1"/>
</dbReference>
<dbReference type="Pfam" id="PF06985">
    <property type="entry name" value="HET"/>
    <property type="match status" value="1"/>
</dbReference>
<organism evidence="3 4">
    <name type="scientific">Fusarium vanettenii (strain ATCC MYA-4622 / CBS 123669 / FGSC 9596 / NRRL 45880 / 77-13-4)</name>
    <name type="common">Fusarium solani subsp. pisi</name>
    <dbReference type="NCBI Taxonomy" id="660122"/>
    <lineage>
        <taxon>Eukaryota</taxon>
        <taxon>Fungi</taxon>
        <taxon>Dikarya</taxon>
        <taxon>Ascomycota</taxon>
        <taxon>Pezizomycotina</taxon>
        <taxon>Sordariomycetes</taxon>
        <taxon>Hypocreomycetidae</taxon>
        <taxon>Hypocreales</taxon>
        <taxon>Nectriaceae</taxon>
        <taxon>Fusarium</taxon>
        <taxon>Fusarium solani species complex</taxon>
        <taxon>Fusarium vanettenii</taxon>
    </lineage>
</organism>
<dbReference type="GeneID" id="9671394"/>
<proteinExistence type="predicted"/>
<dbReference type="PANTHER" id="PTHR24148:SF73">
    <property type="entry name" value="HET DOMAIN PROTEIN (AFU_ORTHOLOGUE AFUA_8G01020)"/>
    <property type="match status" value="1"/>
</dbReference>
<dbReference type="HOGENOM" id="CLU_004184_7_4_1"/>
<dbReference type="Pfam" id="PF26639">
    <property type="entry name" value="Het-6_barrel"/>
    <property type="match status" value="1"/>
</dbReference>
<dbReference type="KEGG" id="nhe:NECHADRAFT_77319"/>
<reference evidence="3 4" key="1">
    <citation type="journal article" date="2009" name="PLoS Genet.">
        <title>The genome of Nectria haematococca: contribution of supernumerary chromosomes to gene expansion.</title>
        <authorList>
            <person name="Coleman J.J."/>
            <person name="Rounsley S.D."/>
            <person name="Rodriguez-Carres M."/>
            <person name="Kuo A."/>
            <person name="Wasmann C.C."/>
            <person name="Grimwood J."/>
            <person name="Schmutz J."/>
            <person name="Taga M."/>
            <person name="White G.J."/>
            <person name="Zhou S."/>
            <person name="Schwartz D.C."/>
            <person name="Freitag M."/>
            <person name="Ma L.J."/>
            <person name="Danchin E.G."/>
            <person name="Henrissat B."/>
            <person name="Coutinho P.M."/>
            <person name="Nelson D.R."/>
            <person name="Straney D."/>
            <person name="Napoli C.A."/>
            <person name="Barker B.M."/>
            <person name="Gribskov M."/>
            <person name="Rep M."/>
            <person name="Kroken S."/>
            <person name="Molnar I."/>
            <person name="Rensing C."/>
            <person name="Kennell J.C."/>
            <person name="Zamora J."/>
            <person name="Farman M.L."/>
            <person name="Selker E.U."/>
            <person name="Salamov A."/>
            <person name="Shapiro H."/>
            <person name="Pangilinan J."/>
            <person name="Lindquist E."/>
            <person name="Lamers C."/>
            <person name="Grigoriev I.V."/>
            <person name="Geiser D.M."/>
            <person name="Covert S.F."/>
            <person name="Temporini E."/>
            <person name="Vanetten H.D."/>
        </authorList>
    </citation>
    <scope>NUCLEOTIDE SEQUENCE [LARGE SCALE GENOMIC DNA]</scope>
    <source>
        <strain evidence="4">ATCC MYA-4622 / CBS 123669 / FGSC 9596 / NRRL 45880 / 77-13-4</strain>
    </source>
</reference>
<dbReference type="OMA" id="HEIRILY"/>
<dbReference type="InParanoid" id="C7YKW6"/>
<dbReference type="eggNOG" id="ENOG502TABF">
    <property type="taxonomic scope" value="Eukaryota"/>
</dbReference>
<feature type="region of interest" description="Disordered" evidence="1">
    <location>
        <begin position="1"/>
        <end position="32"/>
    </location>
</feature>
<dbReference type="InterPro" id="IPR010730">
    <property type="entry name" value="HET"/>
</dbReference>